<dbReference type="Proteomes" id="UP001162131">
    <property type="component" value="Unassembled WGS sequence"/>
</dbReference>
<comment type="caution">
    <text evidence="2">The sequence shown here is derived from an EMBL/GenBank/DDBJ whole genome shotgun (WGS) entry which is preliminary data.</text>
</comment>
<dbReference type="AlphaFoldDB" id="A0AAU9IU33"/>
<proteinExistence type="predicted"/>
<name>A0AAU9IU33_9CILI</name>
<protein>
    <submittedName>
        <fullName evidence="2">Uncharacterized protein</fullName>
    </submittedName>
</protein>
<reference evidence="2" key="1">
    <citation type="submission" date="2021-09" db="EMBL/GenBank/DDBJ databases">
        <authorList>
            <consortium name="AG Swart"/>
            <person name="Singh M."/>
            <person name="Singh A."/>
            <person name="Seah K."/>
            <person name="Emmerich C."/>
        </authorList>
    </citation>
    <scope>NUCLEOTIDE SEQUENCE</scope>
    <source>
        <strain evidence="2">ATCC30299</strain>
    </source>
</reference>
<evidence type="ECO:0000256" key="1">
    <source>
        <dbReference type="SAM" id="Coils"/>
    </source>
</evidence>
<gene>
    <name evidence="2" type="ORF">BSTOLATCC_MIC5073</name>
</gene>
<feature type="coiled-coil region" evidence="1">
    <location>
        <begin position="213"/>
        <end position="244"/>
    </location>
</feature>
<organism evidence="2 3">
    <name type="scientific">Blepharisma stoltei</name>
    <dbReference type="NCBI Taxonomy" id="1481888"/>
    <lineage>
        <taxon>Eukaryota</taxon>
        <taxon>Sar</taxon>
        <taxon>Alveolata</taxon>
        <taxon>Ciliophora</taxon>
        <taxon>Postciliodesmatophora</taxon>
        <taxon>Heterotrichea</taxon>
        <taxon>Heterotrichida</taxon>
        <taxon>Blepharismidae</taxon>
        <taxon>Blepharisma</taxon>
    </lineage>
</organism>
<keyword evidence="1" id="KW-0175">Coiled coil</keyword>
<accession>A0AAU9IU33</accession>
<dbReference type="EMBL" id="CAJZBQ010000005">
    <property type="protein sequence ID" value="CAG9311813.1"/>
    <property type="molecule type" value="Genomic_DNA"/>
</dbReference>
<sequence length="280" mass="32319">MVETKREDLEELKRIIFENCDLIHPGVVLPDSPWFTRSSLNQQVTENLLKLLADSKKKTKTFSKNAAKFIISKKDEKENNQIKRASILRENIDILNLLEKVQKVEDSSTQVTLKVLKSQSDFGPVTVHVNSASPPITLEEGDEGSLKFDFKGTIDLKLTVGQDRSIVKQVKFIDIINVTHYLKAAEKDLLSETVSEKSNGFSVDLQVAIRLSKQDKEKLLKDHLRKVEEQLKENQQEFEEFYEELLKALYVEYDYDDGMFKTTYKKKDKSNRFCDNCSLF</sequence>
<evidence type="ECO:0000313" key="3">
    <source>
        <dbReference type="Proteomes" id="UP001162131"/>
    </source>
</evidence>
<evidence type="ECO:0000313" key="2">
    <source>
        <dbReference type="EMBL" id="CAG9311813.1"/>
    </source>
</evidence>
<keyword evidence="3" id="KW-1185">Reference proteome</keyword>